<protein>
    <submittedName>
        <fullName evidence="2">Uncharacterized protein</fullName>
    </submittedName>
</protein>
<evidence type="ECO:0000313" key="2">
    <source>
        <dbReference type="EnsemblPlants" id="AET2Gv21304400.21"/>
    </source>
</evidence>
<name>A0A453DM55_AEGTS</name>
<sequence>TLQYLSQSFWARDSEVSQSHAPGPGPPGMGPGSATDDKLAFRLARKEGGTTHTYYSLCYLISSAGSTDDFV</sequence>
<dbReference type="Proteomes" id="UP000015105">
    <property type="component" value="Chromosome 2D"/>
</dbReference>
<evidence type="ECO:0000313" key="3">
    <source>
        <dbReference type="Proteomes" id="UP000015105"/>
    </source>
</evidence>
<dbReference type="EnsemblPlants" id="AET2Gv21304400.21">
    <property type="protein sequence ID" value="AET2Gv21304400.21"/>
    <property type="gene ID" value="AET2Gv21304400"/>
</dbReference>
<proteinExistence type="predicted"/>
<keyword evidence="3" id="KW-1185">Reference proteome</keyword>
<reference evidence="2" key="5">
    <citation type="journal article" date="2021" name="G3 (Bethesda)">
        <title>Aegilops tauschii genome assembly Aet v5.0 features greater sequence contiguity and improved annotation.</title>
        <authorList>
            <person name="Wang L."/>
            <person name="Zhu T."/>
            <person name="Rodriguez J.C."/>
            <person name="Deal K.R."/>
            <person name="Dubcovsky J."/>
            <person name="McGuire P.E."/>
            <person name="Lux T."/>
            <person name="Spannagl M."/>
            <person name="Mayer K.F.X."/>
            <person name="Baldrich P."/>
            <person name="Meyers B.C."/>
            <person name="Huo N."/>
            <person name="Gu Y.Q."/>
            <person name="Zhou H."/>
            <person name="Devos K.M."/>
            <person name="Bennetzen J.L."/>
            <person name="Unver T."/>
            <person name="Budak H."/>
            <person name="Gulick P.J."/>
            <person name="Galiba G."/>
            <person name="Kalapos B."/>
            <person name="Nelson D.R."/>
            <person name="Li P."/>
            <person name="You F.M."/>
            <person name="Luo M.C."/>
            <person name="Dvorak J."/>
        </authorList>
    </citation>
    <scope>NUCLEOTIDE SEQUENCE [LARGE SCALE GENOMIC DNA]</scope>
    <source>
        <strain evidence="2">cv. AL8/78</strain>
    </source>
</reference>
<dbReference type="Gramene" id="AET2Gv21304400.21">
    <property type="protein sequence ID" value="AET2Gv21304400.21"/>
    <property type="gene ID" value="AET2Gv21304400"/>
</dbReference>
<reference evidence="2" key="4">
    <citation type="submission" date="2019-03" db="UniProtKB">
        <authorList>
            <consortium name="EnsemblPlants"/>
        </authorList>
    </citation>
    <scope>IDENTIFICATION</scope>
</reference>
<reference evidence="3" key="1">
    <citation type="journal article" date="2014" name="Science">
        <title>Ancient hybridizations among the ancestral genomes of bread wheat.</title>
        <authorList>
            <consortium name="International Wheat Genome Sequencing Consortium,"/>
            <person name="Marcussen T."/>
            <person name="Sandve S.R."/>
            <person name="Heier L."/>
            <person name="Spannagl M."/>
            <person name="Pfeifer M."/>
            <person name="Jakobsen K.S."/>
            <person name="Wulff B.B."/>
            <person name="Steuernagel B."/>
            <person name="Mayer K.F."/>
            <person name="Olsen O.A."/>
        </authorList>
    </citation>
    <scope>NUCLEOTIDE SEQUENCE [LARGE SCALE GENOMIC DNA]</scope>
    <source>
        <strain evidence="3">cv. AL8/78</strain>
    </source>
</reference>
<evidence type="ECO:0000256" key="1">
    <source>
        <dbReference type="SAM" id="MobiDB-lite"/>
    </source>
</evidence>
<feature type="region of interest" description="Disordered" evidence="1">
    <location>
        <begin position="13"/>
        <end position="36"/>
    </location>
</feature>
<accession>A0A453DM55</accession>
<reference evidence="3" key="2">
    <citation type="journal article" date="2017" name="Nat. Plants">
        <title>The Aegilops tauschii genome reveals multiple impacts of transposons.</title>
        <authorList>
            <person name="Zhao G."/>
            <person name="Zou C."/>
            <person name="Li K."/>
            <person name="Wang K."/>
            <person name="Li T."/>
            <person name="Gao L."/>
            <person name="Zhang X."/>
            <person name="Wang H."/>
            <person name="Yang Z."/>
            <person name="Liu X."/>
            <person name="Jiang W."/>
            <person name="Mao L."/>
            <person name="Kong X."/>
            <person name="Jiao Y."/>
            <person name="Jia J."/>
        </authorList>
    </citation>
    <scope>NUCLEOTIDE SEQUENCE [LARGE SCALE GENOMIC DNA]</scope>
    <source>
        <strain evidence="3">cv. AL8/78</strain>
    </source>
</reference>
<organism evidence="2 3">
    <name type="scientific">Aegilops tauschii subsp. strangulata</name>
    <name type="common">Goatgrass</name>
    <dbReference type="NCBI Taxonomy" id="200361"/>
    <lineage>
        <taxon>Eukaryota</taxon>
        <taxon>Viridiplantae</taxon>
        <taxon>Streptophyta</taxon>
        <taxon>Embryophyta</taxon>
        <taxon>Tracheophyta</taxon>
        <taxon>Spermatophyta</taxon>
        <taxon>Magnoliopsida</taxon>
        <taxon>Liliopsida</taxon>
        <taxon>Poales</taxon>
        <taxon>Poaceae</taxon>
        <taxon>BOP clade</taxon>
        <taxon>Pooideae</taxon>
        <taxon>Triticodae</taxon>
        <taxon>Triticeae</taxon>
        <taxon>Triticinae</taxon>
        <taxon>Aegilops</taxon>
    </lineage>
</organism>
<reference evidence="2" key="3">
    <citation type="journal article" date="2017" name="Nature">
        <title>Genome sequence of the progenitor of the wheat D genome Aegilops tauschii.</title>
        <authorList>
            <person name="Luo M.C."/>
            <person name="Gu Y.Q."/>
            <person name="Puiu D."/>
            <person name="Wang H."/>
            <person name="Twardziok S.O."/>
            <person name="Deal K.R."/>
            <person name="Huo N."/>
            <person name="Zhu T."/>
            <person name="Wang L."/>
            <person name="Wang Y."/>
            <person name="McGuire P.E."/>
            <person name="Liu S."/>
            <person name="Long H."/>
            <person name="Ramasamy R.K."/>
            <person name="Rodriguez J.C."/>
            <person name="Van S.L."/>
            <person name="Yuan L."/>
            <person name="Wang Z."/>
            <person name="Xia Z."/>
            <person name="Xiao L."/>
            <person name="Anderson O.D."/>
            <person name="Ouyang S."/>
            <person name="Liang Y."/>
            <person name="Zimin A.V."/>
            <person name="Pertea G."/>
            <person name="Qi P."/>
            <person name="Bennetzen J.L."/>
            <person name="Dai X."/>
            <person name="Dawson M.W."/>
            <person name="Muller H.G."/>
            <person name="Kugler K."/>
            <person name="Rivarola-Duarte L."/>
            <person name="Spannagl M."/>
            <person name="Mayer K.F.X."/>
            <person name="Lu F.H."/>
            <person name="Bevan M.W."/>
            <person name="Leroy P."/>
            <person name="Li P."/>
            <person name="You F.M."/>
            <person name="Sun Q."/>
            <person name="Liu Z."/>
            <person name="Lyons E."/>
            <person name="Wicker T."/>
            <person name="Salzberg S.L."/>
            <person name="Devos K.M."/>
            <person name="Dvorak J."/>
        </authorList>
    </citation>
    <scope>NUCLEOTIDE SEQUENCE [LARGE SCALE GENOMIC DNA]</scope>
    <source>
        <strain evidence="2">cv. AL8/78</strain>
    </source>
</reference>
<dbReference type="AlphaFoldDB" id="A0A453DM55"/>